<organism evidence="3 4">
    <name type="scientific">Poriferisphaera corsica</name>
    <dbReference type="NCBI Taxonomy" id="2528020"/>
    <lineage>
        <taxon>Bacteria</taxon>
        <taxon>Pseudomonadati</taxon>
        <taxon>Planctomycetota</taxon>
        <taxon>Phycisphaerae</taxon>
        <taxon>Phycisphaerales</taxon>
        <taxon>Phycisphaeraceae</taxon>
        <taxon>Poriferisphaera</taxon>
    </lineage>
</organism>
<keyword evidence="4" id="KW-1185">Reference proteome</keyword>
<dbReference type="RefSeq" id="WP_145075557.1">
    <property type="nucleotide sequence ID" value="NZ_CP036425.1"/>
</dbReference>
<dbReference type="Proteomes" id="UP000317369">
    <property type="component" value="Chromosome"/>
</dbReference>
<name>A0A517YS57_9BACT</name>
<evidence type="ECO:0000256" key="2">
    <source>
        <dbReference type="SAM" id="Phobius"/>
    </source>
</evidence>
<evidence type="ECO:0000313" key="3">
    <source>
        <dbReference type="EMBL" id="QDU33054.1"/>
    </source>
</evidence>
<dbReference type="EMBL" id="CP036425">
    <property type="protein sequence ID" value="QDU33054.1"/>
    <property type="molecule type" value="Genomic_DNA"/>
</dbReference>
<keyword evidence="2" id="KW-1133">Transmembrane helix</keyword>
<keyword evidence="2" id="KW-0812">Transmembrane</keyword>
<evidence type="ECO:0000256" key="1">
    <source>
        <dbReference type="SAM" id="MobiDB-lite"/>
    </source>
</evidence>
<feature type="transmembrane region" description="Helical" evidence="2">
    <location>
        <begin position="193"/>
        <end position="211"/>
    </location>
</feature>
<sequence>MSYEPTDKQLAYLKRLKYQGPNPKSKGEASALIEDSKTKMAKAKEAGREFKGLTVKQAERVINKVHRDWLKERRKEIREQIKDDLGVQRDFEKDMRKCGGLDHKDEFAGWILIIGSECNHSKHLNRLLVAVNDAKTDLGLLPPYDTCLEETCECEIEPVTVRDVPKGTFIAERDLENQNHHEDKKKKKSSTGCLTFLMLVLVMIVLFHAAFT</sequence>
<feature type="region of interest" description="Disordered" evidence="1">
    <location>
        <begin position="17"/>
        <end position="38"/>
    </location>
</feature>
<dbReference type="KEGG" id="pcor:KS4_10950"/>
<evidence type="ECO:0000313" key="4">
    <source>
        <dbReference type="Proteomes" id="UP000317369"/>
    </source>
</evidence>
<keyword evidence="2" id="KW-0472">Membrane</keyword>
<accession>A0A517YS57</accession>
<protein>
    <submittedName>
        <fullName evidence="3">Uncharacterized protein</fullName>
    </submittedName>
</protein>
<reference evidence="3 4" key="1">
    <citation type="submission" date="2019-02" db="EMBL/GenBank/DDBJ databases">
        <title>Deep-cultivation of Planctomycetes and their phenomic and genomic characterization uncovers novel biology.</title>
        <authorList>
            <person name="Wiegand S."/>
            <person name="Jogler M."/>
            <person name="Boedeker C."/>
            <person name="Pinto D."/>
            <person name="Vollmers J."/>
            <person name="Rivas-Marin E."/>
            <person name="Kohn T."/>
            <person name="Peeters S.H."/>
            <person name="Heuer A."/>
            <person name="Rast P."/>
            <person name="Oberbeckmann S."/>
            <person name="Bunk B."/>
            <person name="Jeske O."/>
            <person name="Meyerdierks A."/>
            <person name="Storesund J.E."/>
            <person name="Kallscheuer N."/>
            <person name="Luecker S."/>
            <person name="Lage O.M."/>
            <person name="Pohl T."/>
            <person name="Merkel B.J."/>
            <person name="Hornburger P."/>
            <person name="Mueller R.-W."/>
            <person name="Bruemmer F."/>
            <person name="Labrenz M."/>
            <person name="Spormann A.M."/>
            <person name="Op den Camp H."/>
            <person name="Overmann J."/>
            <person name="Amann R."/>
            <person name="Jetten M.S.M."/>
            <person name="Mascher T."/>
            <person name="Medema M.H."/>
            <person name="Devos D.P."/>
            <person name="Kaster A.-K."/>
            <person name="Ovreas L."/>
            <person name="Rohde M."/>
            <person name="Galperin M.Y."/>
            <person name="Jogler C."/>
        </authorList>
    </citation>
    <scope>NUCLEOTIDE SEQUENCE [LARGE SCALE GENOMIC DNA]</scope>
    <source>
        <strain evidence="3 4">KS4</strain>
    </source>
</reference>
<gene>
    <name evidence="3" type="ORF">KS4_10950</name>
</gene>
<proteinExistence type="predicted"/>
<dbReference type="AlphaFoldDB" id="A0A517YS57"/>